<sequence>MWLTADHTEDGGALRQASVLGTVWSTPFLPWPSPARTGSSGAVCATASNDDHPSRAAGLRGLIQRVRGWMARREVETALQEMDDYQLADIGLTRADIPAVVAGRFRRPGSVR</sequence>
<accession>A0A1G7AYA0</accession>
<evidence type="ECO:0000313" key="2">
    <source>
        <dbReference type="EMBL" id="SDE19692.1"/>
    </source>
</evidence>
<dbReference type="OrthoDB" id="7361021at2"/>
<dbReference type="AlphaFoldDB" id="A0A1G7AYA0"/>
<protein>
    <submittedName>
        <fullName evidence="2">Uncharacterized conserved protein YjiS, DUF1127 family</fullName>
    </submittedName>
</protein>
<organism evidence="2 3">
    <name type="scientific">Rhodospira trueperi</name>
    <dbReference type="NCBI Taxonomy" id="69960"/>
    <lineage>
        <taxon>Bacteria</taxon>
        <taxon>Pseudomonadati</taxon>
        <taxon>Pseudomonadota</taxon>
        <taxon>Alphaproteobacteria</taxon>
        <taxon>Rhodospirillales</taxon>
        <taxon>Rhodospirillaceae</taxon>
        <taxon>Rhodospira</taxon>
    </lineage>
</organism>
<proteinExistence type="predicted"/>
<evidence type="ECO:0000313" key="3">
    <source>
        <dbReference type="Proteomes" id="UP000199412"/>
    </source>
</evidence>
<dbReference type="InterPro" id="IPR009506">
    <property type="entry name" value="YjiS-like"/>
</dbReference>
<name>A0A1G7AYA0_9PROT</name>
<dbReference type="Proteomes" id="UP000199412">
    <property type="component" value="Unassembled WGS sequence"/>
</dbReference>
<dbReference type="RefSeq" id="WP_092784444.1">
    <property type="nucleotide sequence ID" value="NZ_FNAP01000004.1"/>
</dbReference>
<feature type="domain" description="YjiS-like" evidence="1">
    <location>
        <begin position="62"/>
        <end position="97"/>
    </location>
</feature>
<dbReference type="EMBL" id="FNAP01000004">
    <property type="protein sequence ID" value="SDE19692.1"/>
    <property type="molecule type" value="Genomic_DNA"/>
</dbReference>
<dbReference type="Pfam" id="PF06568">
    <property type="entry name" value="YjiS-like"/>
    <property type="match status" value="1"/>
</dbReference>
<gene>
    <name evidence="2" type="ORF">SAMN05421720_104139</name>
</gene>
<reference evidence="2 3" key="1">
    <citation type="submission" date="2016-10" db="EMBL/GenBank/DDBJ databases">
        <authorList>
            <person name="de Groot N.N."/>
        </authorList>
    </citation>
    <scope>NUCLEOTIDE SEQUENCE [LARGE SCALE GENOMIC DNA]</scope>
    <source>
        <strain evidence="2 3">ATCC 700224</strain>
    </source>
</reference>
<evidence type="ECO:0000259" key="1">
    <source>
        <dbReference type="Pfam" id="PF06568"/>
    </source>
</evidence>
<keyword evidence="3" id="KW-1185">Reference proteome</keyword>